<dbReference type="Proteomes" id="UP000198755">
    <property type="component" value="Unassembled WGS sequence"/>
</dbReference>
<reference evidence="3 4" key="1">
    <citation type="submission" date="2016-10" db="EMBL/GenBank/DDBJ databases">
        <authorList>
            <person name="de Groot N.N."/>
        </authorList>
    </citation>
    <scope>NUCLEOTIDE SEQUENCE [LARGE SCALE GENOMIC DNA]</scope>
    <source>
        <strain evidence="3 4">NE2</strain>
    </source>
</reference>
<gene>
    <name evidence="3" type="ORF">SAMN05444581_10163</name>
</gene>
<protein>
    <submittedName>
        <fullName evidence="3">Lipocalin-like domain-containing protein</fullName>
    </submittedName>
</protein>
<dbReference type="EMBL" id="FOSN01000001">
    <property type="protein sequence ID" value="SFJ98075.1"/>
    <property type="molecule type" value="Genomic_DNA"/>
</dbReference>
<feature type="domain" description="Lipocalin-like" evidence="2">
    <location>
        <begin position="37"/>
        <end position="149"/>
    </location>
</feature>
<evidence type="ECO:0000256" key="1">
    <source>
        <dbReference type="SAM" id="SignalP"/>
    </source>
</evidence>
<keyword evidence="4" id="KW-1185">Reference proteome</keyword>
<dbReference type="AlphaFoldDB" id="A0A1I3VS71"/>
<feature type="chain" id="PRO_5011750614" evidence="1">
    <location>
        <begin position="24"/>
        <end position="165"/>
    </location>
</feature>
<name>A0A1I3VS71_9HYPH</name>
<accession>A0A1I3VS71</accession>
<dbReference type="RefSeq" id="WP_175492441.1">
    <property type="nucleotide sequence ID" value="NZ_FOSN01000001.1"/>
</dbReference>
<proteinExistence type="predicted"/>
<dbReference type="Pfam" id="PF13924">
    <property type="entry name" value="Lipocalin_5"/>
    <property type="match status" value="1"/>
</dbReference>
<keyword evidence="1" id="KW-0732">Signal</keyword>
<organism evidence="3 4">
    <name type="scientific">Methylocapsa palsarum</name>
    <dbReference type="NCBI Taxonomy" id="1612308"/>
    <lineage>
        <taxon>Bacteria</taxon>
        <taxon>Pseudomonadati</taxon>
        <taxon>Pseudomonadota</taxon>
        <taxon>Alphaproteobacteria</taxon>
        <taxon>Hyphomicrobiales</taxon>
        <taxon>Beijerinckiaceae</taxon>
        <taxon>Methylocapsa</taxon>
    </lineage>
</organism>
<dbReference type="InterPro" id="IPR024311">
    <property type="entry name" value="Lipocalin-like"/>
</dbReference>
<evidence type="ECO:0000259" key="2">
    <source>
        <dbReference type="Pfam" id="PF13924"/>
    </source>
</evidence>
<sequence length="165" mass="17326">MPRKPQSKIRAALIAFCGLCALAAGVRAAALAPGDIVGTWRIVSYVHKDAAGETSLPMGAHPNGVLIVGADRRCTLIVVAEGRKAAHDEEGYAELAKTMIGYSAPFTDEAYGAALKVTLHPDVSWNETMTGASLVRFVSLEDGKLVVRSPPGPNGAAVAKFERAR</sequence>
<feature type="signal peptide" evidence="1">
    <location>
        <begin position="1"/>
        <end position="23"/>
    </location>
</feature>
<evidence type="ECO:0000313" key="4">
    <source>
        <dbReference type="Proteomes" id="UP000198755"/>
    </source>
</evidence>
<evidence type="ECO:0000313" key="3">
    <source>
        <dbReference type="EMBL" id="SFJ98075.1"/>
    </source>
</evidence>
<dbReference type="STRING" id="1612308.SAMN05444581_10163"/>